<dbReference type="InterPro" id="IPR013650">
    <property type="entry name" value="ATP-grasp_succ-CoA_synth-type"/>
</dbReference>
<reference evidence="5 6" key="1">
    <citation type="submission" date="2012-06" db="EMBL/GenBank/DDBJ databases">
        <title>Finished chromosome of genome of Crinalium epipsammum PCC 9333.</title>
        <authorList>
            <consortium name="US DOE Joint Genome Institute"/>
            <person name="Gugger M."/>
            <person name="Coursin T."/>
            <person name="Rippka R."/>
            <person name="Tandeau De Marsac N."/>
            <person name="Huntemann M."/>
            <person name="Wei C.-L."/>
            <person name="Han J."/>
            <person name="Detter J.C."/>
            <person name="Han C."/>
            <person name="Tapia R."/>
            <person name="Davenport K."/>
            <person name="Daligault H."/>
            <person name="Erkkila T."/>
            <person name="Gu W."/>
            <person name="Munk A.C.C."/>
            <person name="Teshima H."/>
            <person name="Xu Y."/>
            <person name="Chain P."/>
            <person name="Chen A."/>
            <person name="Krypides N."/>
            <person name="Mavromatis K."/>
            <person name="Markowitz V."/>
            <person name="Szeto E."/>
            <person name="Ivanova N."/>
            <person name="Mikhailova N."/>
            <person name="Ovchinnikova G."/>
            <person name="Pagani I."/>
            <person name="Pati A."/>
            <person name="Goodwin L."/>
            <person name="Peters L."/>
            <person name="Pitluck S."/>
            <person name="Woyke T."/>
            <person name="Kerfeld C."/>
        </authorList>
    </citation>
    <scope>NUCLEOTIDE SEQUENCE [LARGE SCALE GENOMIC DNA]</scope>
    <source>
        <strain evidence="5 6">PCC 9333</strain>
    </source>
</reference>
<dbReference type="InterPro" id="IPR011761">
    <property type="entry name" value="ATP-grasp"/>
</dbReference>
<feature type="domain" description="ATP-grasp" evidence="4">
    <location>
        <begin position="9"/>
        <end position="222"/>
    </location>
</feature>
<dbReference type="SUPFAM" id="SSF56059">
    <property type="entry name" value="Glutathione synthetase ATP-binding domain-like"/>
    <property type="match status" value="1"/>
</dbReference>
<dbReference type="GO" id="GO:0006104">
    <property type="term" value="P:succinyl-CoA metabolic process"/>
    <property type="evidence" value="ECO:0007669"/>
    <property type="project" value="TreeGrafter"/>
</dbReference>
<dbReference type="AlphaFoldDB" id="K9VXI8"/>
<dbReference type="STRING" id="1173022.Cri9333_1786"/>
<keyword evidence="2 3" id="KW-0547">Nucleotide-binding</keyword>
<dbReference type="EMBL" id="CP003620">
    <property type="protein sequence ID" value="AFZ12671.1"/>
    <property type="molecule type" value="Genomic_DNA"/>
</dbReference>
<dbReference type="GO" id="GO:0005524">
    <property type="term" value="F:ATP binding"/>
    <property type="evidence" value="ECO:0007669"/>
    <property type="project" value="UniProtKB-UniRule"/>
</dbReference>
<accession>K9VXI8</accession>
<evidence type="ECO:0000256" key="3">
    <source>
        <dbReference type="PROSITE-ProRule" id="PRU00409"/>
    </source>
</evidence>
<name>K9VXI8_9CYAN</name>
<dbReference type="EC" id="6.2.1.5" evidence="5"/>
<dbReference type="Gene3D" id="3.30.470.20">
    <property type="entry name" value="ATP-grasp fold, B domain"/>
    <property type="match status" value="1"/>
</dbReference>
<dbReference type="HOGENOM" id="CLU_037430_4_1_3"/>
<evidence type="ECO:0000259" key="4">
    <source>
        <dbReference type="PROSITE" id="PS50975"/>
    </source>
</evidence>
<evidence type="ECO:0000256" key="2">
    <source>
        <dbReference type="ARBA" id="ARBA00022741"/>
    </source>
</evidence>
<protein>
    <submittedName>
        <fullName evidence="5">Succinyl-CoA synthetase (ADP-forming) beta subunit</fullName>
        <ecNumber evidence="5">6.2.1.5</ecNumber>
    </submittedName>
</protein>
<dbReference type="PANTHER" id="PTHR11815">
    <property type="entry name" value="SUCCINYL-COA SYNTHETASE BETA CHAIN"/>
    <property type="match status" value="1"/>
</dbReference>
<dbReference type="InterPro" id="IPR005809">
    <property type="entry name" value="Succ_CoA_ligase-like_bsu"/>
</dbReference>
<keyword evidence="6" id="KW-1185">Reference proteome</keyword>
<dbReference type="RefSeq" id="WP_015202789.1">
    <property type="nucleotide sequence ID" value="NC_019753.1"/>
</dbReference>
<dbReference type="PATRIC" id="fig|1173022.3.peg.1932"/>
<evidence type="ECO:0000313" key="5">
    <source>
        <dbReference type="EMBL" id="AFZ12671.1"/>
    </source>
</evidence>
<dbReference type="eggNOG" id="COG0045">
    <property type="taxonomic scope" value="Bacteria"/>
</dbReference>
<dbReference type="Pfam" id="PF08442">
    <property type="entry name" value="ATP-grasp_2"/>
    <property type="match status" value="1"/>
</dbReference>
<dbReference type="InterPro" id="IPR016102">
    <property type="entry name" value="Succinyl-CoA_synth-like"/>
</dbReference>
<dbReference type="Gene3D" id="3.40.50.261">
    <property type="entry name" value="Succinyl-CoA synthetase domains"/>
    <property type="match status" value="1"/>
</dbReference>
<gene>
    <name evidence="5" type="ORF">Cri9333_1786</name>
</gene>
<dbReference type="Gene3D" id="3.30.1490.20">
    <property type="entry name" value="ATP-grasp fold, A domain"/>
    <property type="match status" value="1"/>
</dbReference>
<dbReference type="GO" id="GO:0042709">
    <property type="term" value="C:succinate-CoA ligase complex"/>
    <property type="evidence" value="ECO:0007669"/>
    <property type="project" value="TreeGrafter"/>
</dbReference>
<dbReference type="InterPro" id="IPR013815">
    <property type="entry name" value="ATP_grasp_subdomain_1"/>
</dbReference>
<sequence>MDLLEYQAKTLFQEMGIPILPSQRIDHPSDIKGLQLPYPVVLKSQVRAGGRGRAGGVRFVENTIDAIASARTIFSLPILGEYPKVLLAEAKYDADRELYLAVVLDAIVQRPVLLGSSQGGIDIEAVIQNLQQVVVEQEFSPFYARRLAIKMGLQGTLIRSVGDIFEKMYHLFIEKDLDLVEINPLGISSTNEVMALDGKIVVNDNALGRHRDIPALASKIINRNTPAFSSNISSSLPSTTLNSAEIEASKSKAFIPGQQQGKILSSEEIRIDAQINKLNLGEREGNIAIICTGNGMAIATIDLLYQNGGKPNICLIINKPKSIFQPDICSIIKRALEQTSQTKGIKVILINILISGALQEEVADVIRGYSQQSPSTKSGNYPASSPQIVVRFLCGGINFTSDNLDRQPININNSLDEAIAKTVSLAKAVTKKT</sequence>
<evidence type="ECO:0000256" key="1">
    <source>
        <dbReference type="ARBA" id="ARBA00022598"/>
    </source>
</evidence>
<dbReference type="GO" id="GO:0004775">
    <property type="term" value="F:succinate-CoA ligase (ADP-forming) activity"/>
    <property type="evidence" value="ECO:0007669"/>
    <property type="project" value="UniProtKB-EC"/>
</dbReference>
<keyword evidence="3" id="KW-0067">ATP-binding</keyword>
<evidence type="ECO:0000313" key="6">
    <source>
        <dbReference type="Proteomes" id="UP000010472"/>
    </source>
</evidence>
<dbReference type="SUPFAM" id="SSF52210">
    <property type="entry name" value="Succinyl-CoA synthetase domains"/>
    <property type="match status" value="1"/>
</dbReference>
<dbReference type="GO" id="GO:0006099">
    <property type="term" value="P:tricarboxylic acid cycle"/>
    <property type="evidence" value="ECO:0007669"/>
    <property type="project" value="InterPro"/>
</dbReference>
<dbReference type="KEGG" id="cep:Cri9333_1786"/>
<dbReference type="OrthoDB" id="9802602at2"/>
<dbReference type="PIRSF" id="PIRSF001554">
    <property type="entry name" value="SucCS_beta"/>
    <property type="match status" value="1"/>
</dbReference>
<keyword evidence="1 5" id="KW-0436">Ligase</keyword>
<dbReference type="GO" id="GO:0046872">
    <property type="term" value="F:metal ion binding"/>
    <property type="evidence" value="ECO:0007669"/>
    <property type="project" value="InterPro"/>
</dbReference>
<dbReference type="Proteomes" id="UP000010472">
    <property type="component" value="Chromosome"/>
</dbReference>
<organism evidence="5 6">
    <name type="scientific">Crinalium epipsammum PCC 9333</name>
    <dbReference type="NCBI Taxonomy" id="1173022"/>
    <lineage>
        <taxon>Bacteria</taxon>
        <taxon>Bacillati</taxon>
        <taxon>Cyanobacteriota</taxon>
        <taxon>Cyanophyceae</taxon>
        <taxon>Gomontiellales</taxon>
        <taxon>Gomontiellaceae</taxon>
        <taxon>Crinalium</taxon>
    </lineage>
</organism>
<proteinExistence type="predicted"/>
<dbReference type="PROSITE" id="PS50975">
    <property type="entry name" value="ATP_GRASP"/>
    <property type="match status" value="1"/>
</dbReference>
<dbReference type="PANTHER" id="PTHR11815:SF10">
    <property type="entry name" value="SUCCINATE--COA LIGASE [GDP-FORMING] SUBUNIT BETA, MITOCHONDRIAL"/>
    <property type="match status" value="1"/>
</dbReference>